<proteinExistence type="predicted"/>
<dbReference type="InterPro" id="IPR008691">
    <property type="entry name" value="LpqH"/>
</dbReference>
<keyword evidence="2" id="KW-0732">Signal</keyword>
<evidence type="ECO:0000256" key="3">
    <source>
        <dbReference type="ARBA" id="ARBA00023136"/>
    </source>
</evidence>
<keyword evidence="7" id="KW-1185">Reference proteome</keyword>
<evidence type="ECO:0000256" key="1">
    <source>
        <dbReference type="ARBA" id="ARBA00022475"/>
    </source>
</evidence>
<dbReference type="EMBL" id="AP022591">
    <property type="protein sequence ID" value="BBY43062.1"/>
    <property type="molecule type" value="Genomic_DNA"/>
</dbReference>
<keyword evidence="1" id="KW-1003">Cell membrane</keyword>
<keyword evidence="5" id="KW-0449">Lipoprotein</keyword>
<organism evidence="6 7">
    <name type="scientific">Mycolicibacterium celeriflavum</name>
    <name type="common">Mycobacterium celeriflavum</name>
    <dbReference type="NCBI Taxonomy" id="1249101"/>
    <lineage>
        <taxon>Bacteria</taxon>
        <taxon>Bacillati</taxon>
        <taxon>Actinomycetota</taxon>
        <taxon>Actinomycetes</taxon>
        <taxon>Mycobacteriales</taxon>
        <taxon>Mycobacteriaceae</taxon>
        <taxon>Mycolicibacterium</taxon>
    </lineage>
</organism>
<dbReference type="RefSeq" id="WP_082999954.1">
    <property type="nucleotide sequence ID" value="NZ_AP022591.1"/>
</dbReference>
<accession>A0A7I7RES6</accession>
<name>A0A7I7RES6_MYCCF</name>
<evidence type="ECO:0008006" key="8">
    <source>
        <dbReference type="Google" id="ProtNLM"/>
    </source>
</evidence>
<evidence type="ECO:0000313" key="6">
    <source>
        <dbReference type="EMBL" id="BBY43062.1"/>
    </source>
</evidence>
<dbReference type="Proteomes" id="UP000466431">
    <property type="component" value="Chromosome"/>
</dbReference>
<dbReference type="GO" id="GO:0016020">
    <property type="term" value="C:membrane"/>
    <property type="evidence" value="ECO:0007669"/>
    <property type="project" value="InterPro"/>
</dbReference>
<dbReference type="Pfam" id="PF05481">
    <property type="entry name" value="Myco_19_kDa"/>
    <property type="match status" value="1"/>
</dbReference>
<gene>
    <name evidence="6" type="ORF">MCEL_13570</name>
</gene>
<evidence type="ECO:0000256" key="5">
    <source>
        <dbReference type="ARBA" id="ARBA00023288"/>
    </source>
</evidence>
<keyword evidence="4" id="KW-0564">Palmitate</keyword>
<dbReference type="AlphaFoldDB" id="A0A7I7RES6"/>
<sequence length="163" mass="16760">MTGGHCGYHLGPTPESPIMVEDLSVMRTAAALLLTAGLSGCSSPPPASPDTMGGTATVSINSQPAGERSYVSCHKVKWLLTIESGDEDKGFTAIVDTDDGPDAAVVKIRDLGGFTGSAWTGGVGKLRATRDNGRITINGTGYGFFAEDPHRTATAPFSITAAC</sequence>
<keyword evidence="3" id="KW-0472">Membrane</keyword>
<evidence type="ECO:0000256" key="2">
    <source>
        <dbReference type="ARBA" id="ARBA00022729"/>
    </source>
</evidence>
<reference evidence="6 7" key="1">
    <citation type="journal article" date="2019" name="Emerg. Microbes Infect.">
        <title>Comprehensive subspecies identification of 175 nontuberculous mycobacteria species based on 7547 genomic profiles.</title>
        <authorList>
            <person name="Matsumoto Y."/>
            <person name="Kinjo T."/>
            <person name="Motooka D."/>
            <person name="Nabeya D."/>
            <person name="Jung N."/>
            <person name="Uechi K."/>
            <person name="Horii T."/>
            <person name="Iida T."/>
            <person name="Fujita J."/>
            <person name="Nakamura S."/>
        </authorList>
    </citation>
    <scope>NUCLEOTIDE SEQUENCE [LARGE SCALE GENOMIC DNA]</scope>
    <source>
        <strain evidence="6 7">JCM 18439</strain>
    </source>
</reference>
<dbReference type="KEGG" id="mcee:MCEL_13570"/>
<protein>
    <recommendedName>
        <fullName evidence="8">Lipoprotein LppE</fullName>
    </recommendedName>
</protein>
<evidence type="ECO:0000313" key="7">
    <source>
        <dbReference type="Proteomes" id="UP000466431"/>
    </source>
</evidence>
<dbReference type="OrthoDB" id="4625500at2"/>
<evidence type="ECO:0000256" key="4">
    <source>
        <dbReference type="ARBA" id="ARBA00023139"/>
    </source>
</evidence>